<dbReference type="EMBL" id="CAJNOR010000689">
    <property type="protein sequence ID" value="CAF0982208.1"/>
    <property type="molecule type" value="Genomic_DNA"/>
</dbReference>
<reference evidence="8" key="1">
    <citation type="submission" date="2021-02" db="EMBL/GenBank/DDBJ databases">
        <authorList>
            <person name="Nowell W R."/>
        </authorList>
    </citation>
    <scope>NUCLEOTIDE SEQUENCE</scope>
</reference>
<comment type="subcellular location">
    <subcellularLocation>
        <location evidence="1">Membrane</location>
    </subcellularLocation>
</comment>
<feature type="transmembrane region" description="Helical" evidence="6">
    <location>
        <begin position="54"/>
        <end position="77"/>
    </location>
</feature>
<dbReference type="EMBL" id="CAJNOJ010000278">
    <property type="protein sequence ID" value="CAF1363924.1"/>
    <property type="molecule type" value="Genomic_DNA"/>
</dbReference>
<keyword evidence="2 6" id="KW-0812">Transmembrane</keyword>
<proteinExistence type="predicted"/>
<dbReference type="Proteomes" id="UP000663852">
    <property type="component" value="Unassembled WGS sequence"/>
</dbReference>
<gene>
    <name evidence="9" type="ORF">EDS130_LOCUS33985</name>
    <name evidence="8" type="ORF">XAT740_LOCUS12243</name>
</gene>
<feature type="transmembrane region" description="Helical" evidence="6">
    <location>
        <begin position="16"/>
        <end position="42"/>
    </location>
</feature>
<evidence type="ECO:0000313" key="8">
    <source>
        <dbReference type="EMBL" id="CAF0982208.1"/>
    </source>
</evidence>
<keyword evidence="3 6" id="KW-1133">Transmembrane helix</keyword>
<feature type="transmembrane region" description="Helical" evidence="6">
    <location>
        <begin position="97"/>
        <end position="120"/>
    </location>
</feature>
<evidence type="ECO:0000256" key="3">
    <source>
        <dbReference type="ARBA" id="ARBA00022989"/>
    </source>
</evidence>
<feature type="region of interest" description="Disordered" evidence="5">
    <location>
        <begin position="193"/>
        <end position="214"/>
    </location>
</feature>
<dbReference type="OrthoDB" id="10040416at2759"/>
<keyword evidence="10" id="KW-1185">Reference proteome</keyword>
<evidence type="ECO:0000259" key="7">
    <source>
        <dbReference type="PROSITE" id="PS50262"/>
    </source>
</evidence>
<keyword evidence="4 6" id="KW-0472">Membrane</keyword>
<evidence type="ECO:0000256" key="4">
    <source>
        <dbReference type="ARBA" id="ARBA00023136"/>
    </source>
</evidence>
<dbReference type="AlphaFoldDB" id="A0A814F800"/>
<evidence type="ECO:0000256" key="2">
    <source>
        <dbReference type="ARBA" id="ARBA00022692"/>
    </source>
</evidence>
<evidence type="ECO:0000256" key="5">
    <source>
        <dbReference type="SAM" id="MobiDB-lite"/>
    </source>
</evidence>
<name>A0A814F800_ADIRI</name>
<dbReference type="PROSITE" id="PS50262">
    <property type="entry name" value="G_PROTEIN_RECEP_F1_2"/>
    <property type="match status" value="1"/>
</dbReference>
<dbReference type="SUPFAM" id="SSF81321">
    <property type="entry name" value="Family A G protein-coupled receptor-like"/>
    <property type="match status" value="1"/>
</dbReference>
<comment type="caution">
    <text evidence="8">The sequence shown here is derived from an EMBL/GenBank/DDBJ whole genome shotgun (WGS) entry which is preliminary data.</text>
</comment>
<protein>
    <recommendedName>
        <fullName evidence="7">G-protein coupled receptors family 1 profile domain-containing protein</fullName>
    </recommendedName>
</protein>
<feature type="domain" description="G-protein coupled receptors family 1 profile" evidence="7">
    <location>
        <begin position="34"/>
        <end position="119"/>
    </location>
</feature>
<evidence type="ECO:0000313" key="10">
    <source>
        <dbReference type="Proteomes" id="UP000663828"/>
    </source>
</evidence>
<dbReference type="InterPro" id="IPR017452">
    <property type="entry name" value="GPCR_Rhodpsn_7TM"/>
</dbReference>
<accession>A0A814F800</accession>
<sequence>MSNSIDSVIENINLTIIWINHIAPILQIVFGTCGNIFNIIVFTRSTLRSNPCSMYFLAASISNLFEIYVAILHQYLSNTWNWDYATINNPLCILRNWVANPVFCLVLWFIVLASFDRYLLSSHDARIRVREGVGVGRSFRQLDPLKPESVPVQLFSIPAGIAQEISDQFLTVSSSKFAGNGREITGTYVSTSGRNPVARKWSENEPNRPESTVP</sequence>
<dbReference type="Gene3D" id="1.20.1070.10">
    <property type="entry name" value="Rhodopsin 7-helix transmembrane proteins"/>
    <property type="match status" value="1"/>
</dbReference>
<dbReference type="Proteomes" id="UP000663828">
    <property type="component" value="Unassembled WGS sequence"/>
</dbReference>
<evidence type="ECO:0000256" key="1">
    <source>
        <dbReference type="ARBA" id="ARBA00004370"/>
    </source>
</evidence>
<dbReference type="GO" id="GO:0016020">
    <property type="term" value="C:membrane"/>
    <property type="evidence" value="ECO:0007669"/>
    <property type="project" value="UniProtKB-SubCell"/>
</dbReference>
<evidence type="ECO:0000313" key="9">
    <source>
        <dbReference type="EMBL" id="CAF1363924.1"/>
    </source>
</evidence>
<organism evidence="8 10">
    <name type="scientific">Adineta ricciae</name>
    <name type="common">Rotifer</name>
    <dbReference type="NCBI Taxonomy" id="249248"/>
    <lineage>
        <taxon>Eukaryota</taxon>
        <taxon>Metazoa</taxon>
        <taxon>Spiralia</taxon>
        <taxon>Gnathifera</taxon>
        <taxon>Rotifera</taxon>
        <taxon>Eurotatoria</taxon>
        <taxon>Bdelloidea</taxon>
        <taxon>Adinetida</taxon>
        <taxon>Adinetidae</taxon>
        <taxon>Adineta</taxon>
    </lineage>
</organism>
<evidence type="ECO:0000256" key="6">
    <source>
        <dbReference type="SAM" id="Phobius"/>
    </source>
</evidence>